<name>A0A265UTK3_9FLAO</name>
<accession>A0A265UTK3</accession>
<proteinExistence type="predicted"/>
<evidence type="ECO:0008006" key="3">
    <source>
        <dbReference type="Google" id="ProtNLM"/>
    </source>
</evidence>
<protein>
    <recommendedName>
        <fullName evidence="3">DUF1574 domain-containing protein</fullName>
    </recommendedName>
</protein>
<reference evidence="1 2" key="1">
    <citation type="submission" date="2017-05" db="EMBL/GenBank/DDBJ databases">
        <title>The draft genome sequence of Idiomarina salinarum WNB302.</title>
        <authorList>
            <person name="Sun Y."/>
            <person name="Chen B."/>
            <person name="Du Z."/>
        </authorList>
    </citation>
    <scope>NUCLEOTIDE SEQUENCE [LARGE SCALE GENOMIC DNA]</scope>
    <source>
        <strain evidence="1 2">WNB302</strain>
    </source>
</reference>
<dbReference type="OrthoDB" id="792965at2"/>
<dbReference type="Proteomes" id="UP000216840">
    <property type="component" value="Unassembled WGS sequence"/>
</dbReference>
<dbReference type="RefSeq" id="WP_094968317.1">
    <property type="nucleotide sequence ID" value="NZ_NGJN01000004.1"/>
</dbReference>
<keyword evidence="2" id="KW-1185">Reference proteome</keyword>
<sequence>MKTFLKKITVFLLLVVLVVTLIVVGSDFIIKSQSKFTVNKDVTKLILGHSHSQCSINDSILKKSINLSASGESYFYNYQKLKKIIGDNPQIQTVFIEFTNNQVDSVMDDWTWGYEKMSFYLQYYSSFMDSEDFNLLLKHNSTDLFASYSIATRKHVYRIVKGDYNLADEIGNYMYTKQSKVEELISNNNFNSSISESHSISETNIQYLRKMIKYCRGNSIEVFLIRSPQHPLYADLSNEDVYQNILKTRFDDVDLLDFNGMKFPNSNYLDLRHLNYKGANKFTTLFDNLIENNLLYSANKQFLIDEAVRNFNKK</sequence>
<organism evidence="1 2">
    <name type="scientific">Winogradskyella aurantia</name>
    <dbReference type="NCBI Taxonomy" id="1915063"/>
    <lineage>
        <taxon>Bacteria</taxon>
        <taxon>Pseudomonadati</taxon>
        <taxon>Bacteroidota</taxon>
        <taxon>Flavobacteriia</taxon>
        <taxon>Flavobacteriales</taxon>
        <taxon>Flavobacteriaceae</taxon>
        <taxon>Winogradskyella</taxon>
    </lineage>
</organism>
<comment type="caution">
    <text evidence="1">The sequence shown here is derived from an EMBL/GenBank/DDBJ whole genome shotgun (WGS) entry which is preliminary data.</text>
</comment>
<evidence type="ECO:0000313" key="2">
    <source>
        <dbReference type="Proteomes" id="UP000216840"/>
    </source>
</evidence>
<dbReference type="EMBL" id="NGJN01000004">
    <property type="protein sequence ID" value="OZV68552.1"/>
    <property type="molecule type" value="Genomic_DNA"/>
</dbReference>
<evidence type="ECO:0000313" key="1">
    <source>
        <dbReference type="EMBL" id="OZV68552.1"/>
    </source>
</evidence>
<gene>
    <name evidence="1" type="ORF">CA834_08750</name>
</gene>
<dbReference type="SUPFAM" id="SSF52266">
    <property type="entry name" value="SGNH hydrolase"/>
    <property type="match status" value="1"/>
</dbReference>
<dbReference type="AlphaFoldDB" id="A0A265UTK3"/>